<dbReference type="AlphaFoldDB" id="A0A7J6HNB4"/>
<feature type="region of interest" description="Disordered" evidence="1">
    <location>
        <begin position="280"/>
        <end position="311"/>
    </location>
</feature>
<dbReference type="Proteomes" id="UP000525078">
    <property type="component" value="Unassembled WGS sequence"/>
</dbReference>
<evidence type="ECO:0000313" key="2">
    <source>
        <dbReference type="EMBL" id="KAF4396757.1"/>
    </source>
</evidence>
<dbReference type="PANTHER" id="PTHR31286">
    <property type="entry name" value="GLYCINE-RICH CELL WALL STRUCTURAL PROTEIN 1.8-LIKE"/>
    <property type="match status" value="1"/>
</dbReference>
<reference evidence="2 3" key="1">
    <citation type="journal article" date="2020" name="bioRxiv">
        <title>Sequence and annotation of 42 cannabis genomes reveals extensive copy number variation in cannabinoid synthesis and pathogen resistance genes.</title>
        <authorList>
            <person name="Mckernan K.J."/>
            <person name="Helbert Y."/>
            <person name="Kane L.T."/>
            <person name="Ebling H."/>
            <person name="Zhang L."/>
            <person name="Liu B."/>
            <person name="Eaton Z."/>
            <person name="Mclaughlin S."/>
            <person name="Kingan S."/>
            <person name="Baybayan P."/>
            <person name="Concepcion G."/>
            <person name="Jordan M."/>
            <person name="Riva A."/>
            <person name="Barbazuk W."/>
            <person name="Harkins T."/>
        </authorList>
    </citation>
    <scope>NUCLEOTIDE SEQUENCE [LARGE SCALE GENOMIC DNA]</scope>
    <source>
        <strain evidence="3">cv. Jamaican Lion 4</strain>
        <tissue evidence="2">Leaf</tissue>
    </source>
</reference>
<feature type="compositionally biased region" description="Basic residues" evidence="1">
    <location>
        <begin position="280"/>
        <end position="294"/>
    </location>
</feature>
<name>A0A7J6HNB4_CANSA</name>
<evidence type="ECO:0000313" key="3">
    <source>
        <dbReference type="Proteomes" id="UP000525078"/>
    </source>
</evidence>
<protein>
    <recommendedName>
        <fullName evidence="4">DUF4283 domain-containing protein</fullName>
    </recommendedName>
</protein>
<gene>
    <name evidence="2" type="ORF">F8388_004725</name>
</gene>
<accession>A0A7J6HNB4</accession>
<proteinExistence type="predicted"/>
<feature type="region of interest" description="Disordered" evidence="1">
    <location>
        <begin position="254"/>
        <end position="273"/>
    </location>
</feature>
<dbReference type="InterPro" id="IPR040256">
    <property type="entry name" value="At4g02000-like"/>
</dbReference>
<dbReference type="PANTHER" id="PTHR31286:SF180">
    <property type="entry name" value="OS10G0362600 PROTEIN"/>
    <property type="match status" value="1"/>
</dbReference>
<comment type="caution">
    <text evidence="2">The sequence shown here is derived from an EMBL/GenBank/DDBJ whole genome shotgun (WGS) entry which is preliminary data.</text>
</comment>
<evidence type="ECO:0000256" key="1">
    <source>
        <dbReference type="SAM" id="MobiDB-lite"/>
    </source>
</evidence>
<organism evidence="2 3">
    <name type="scientific">Cannabis sativa</name>
    <name type="common">Hemp</name>
    <name type="synonym">Marijuana</name>
    <dbReference type="NCBI Taxonomy" id="3483"/>
    <lineage>
        <taxon>Eukaryota</taxon>
        <taxon>Viridiplantae</taxon>
        <taxon>Streptophyta</taxon>
        <taxon>Embryophyta</taxon>
        <taxon>Tracheophyta</taxon>
        <taxon>Spermatophyta</taxon>
        <taxon>Magnoliopsida</taxon>
        <taxon>eudicotyledons</taxon>
        <taxon>Gunneridae</taxon>
        <taxon>Pentapetalae</taxon>
        <taxon>rosids</taxon>
        <taxon>fabids</taxon>
        <taxon>Rosales</taxon>
        <taxon>Cannabaceae</taxon>
        <taxon>Cannabis</taxon>
    </lineage>
</organism>
<dbReference type="EMBL" id="JAATIP010000001">
    <property type="protein sequence ID" value="KAF4396757.1"/>
    <property type="molecule type" value="Genomic_DNA"/>
</dbReference>
<sequence length="435" mass="48868">MEFVCHSELVVGKNLSLFVATISLIPCDSTIKSLNSLCLFGKVTGPLIVDESCLKAFTKKEWGRHVFVSLVPGVAKKSNLFELIFKEAKDRELVLDNDPWIVKGSHLLLKTWSPLSKILNSFMVARLWVQIHNLSFEFFSIVNGNDMGALVGSVVKVYLDENKPATWSKWLRILIDVWIESPLFLGSYIKNDNGTKIWIQFNPDSITSTDGSRFPLFDPWLNVRSTYTNCFASKPLSPVVSEAPGNATVVDKSQEMPFSSPPRHLNVNRNNIGEASNKMIRRAQFLRRPKKTTPRPRPSNGKGKRANWIPQNPNRMPEFLFSSSSIHVVGVLTVNEKGGTNTSFPILNHLKKNDPRALNEEFKKKRNCNSLLANEGVFECGPATETFLMELKQFGEIDSFEIKAIDGHIGVQTTSNVNAKTTLFKKENLTNELVL</sequence>
<evidence type="ECO:0008006" key="4">
    <source>
        <dbReference type="Google" id="ProtNLM"/>
    </source>
</evidence>